<accession>A0A811MTP6</accession>
<feature type="coiled-coil region" evidence="1">
    <location>
        <begin position="114"/>
        <end position="162"/>
    </location>
</feature>
<feature type="compositionally biased region" description="Polar residues" evidence="2">
    <location>
        <begin position="7"/>
        <end position="17"/>
    </location>
</feature>
<feature type="region of interest" description="Disordered" evidence="2">
    <location>
        <begin position="1"/>
        <end position="29"/>
    </location>
</feature>
<evidence type="ECO:0000256" key="1">
    <source>
        <dbReference type="SAM" id="Coils"/>
    </source>
</evidence>
<dbReference type="AlphaFoldDB" id="A0A811MTP6"/>
<protein>
    <submittedName>
        <fullName evidence="3">Uncharacterized protein</fullName>
    </submittedName>
</protein>
<keyword evidence="1" id="KW-0175">Coiled coil</keyword>
<evidence type="ECO:0000313" key="4">
    <source>
        <dbReference type="Proteomes" id="UP000604825"/>
    </source>
</evidence>
<gene>
    <name evidence="3" type="ORF">NCGR_LOCUS6745</name>
</gene>
<organism evidence="3 4">
    <name type="scientific">Miscanthus lutarioriparius</name>
    <dbReference type="NCBI Taxonomy" id="422564"/>
    <lineage>
        <taxon>Eukaryota</taxon>
        <taxon>Viridiplantae</taxon>
        <taxon>Streptophyta</taxon>
        <taxon>Embryophyta</taxon>
        <taxon>Tracheophyta</taxon>
        <taxon>Spermatophyta</taxon>
        <taxon>Magnoliopsida</taxon>
        <taxon>Liliopsida</taxon>
        <taxon>Poales</taxon>
        <taxon>Poaceae</taxon>
        <taxon>PACMAD clade</taxon>
        <taxon>Panicoideae</taxon>
        <taxon>Andropogonodae</taxon>
        <taxon>Andropogoneae</taxon>
        <taxon>Saccharinae</taxon>
        <taxon>Miscanthus</taxon>
    </lineage>
</organism>
<feature type="compositionally biased region" description="Low complexity" evidence="2">
    <location>
        <begin position="357"/>
        <end position="371"/>
    </location>
</feature>
<feature type="region of interest" description="Disordered" evidence="2">
    <location>
        <begin position="171"/>
        <end position="245"/>
    </location>
</feature>
<dbReference type="EMBL" id="CAJGYO010000002">
    <property type="protein sequence ID" value="CAD6210697.1"/>
    <property type="molecule type" value="Genomic_DNA"/>
</dbReference>
<evidence type="ECO:0000313" key="3">
    <source>
        <dbReference type="EMBL" id="CAD6210697.1"/>
    </source>
</evidence>
<reference evidence="3" key="1">
    <citation type="submission" date="2020-10" db="EMBL/GenBank/DDBJ databases">
        <authorList>
            <person name="Han B."/>
            <person name="Lu T."/>
            <person name="Zhao Q."/>
            <person name="Huang X."/>
            <person name="Zhao Y."/>
        </authorList>
    </citation>
    <scope>NUCLEOTIDE SEQUENCE</scope>
</reference>
<feature type="compositionally biased region" description="Polar residues" evidence="2">
    <location>
        <begin position="227"/>
        <end position="245"/>
    </location>
</feature>
<name>A0A811MTP6_9POAL</name>
<dbReference type="PANTHER" id="PTHR33701:SF2">
    <property type="entry name" value="TRANSMEMBRANE PROTEIN"/>
    <property type="match status" value="1"/>
</dbReference>
<evidence type="ECO:0000256" key="2">
    <source>
        <dbReference type="SAM" id="MobiDB-lite"/>
    </source>
</evidence>
<feature type="compositionally biased region" description="Polar residues" evidence="2">
    <location>
        <begin position="171"/>
        <end position="180"/>
    </location>
</feature>
<feature type="region of interest" description="Disordered" evidence="2">
    <location>
        <begin position="265"/>
        <end position="288"/>
    </location>
</feature>
<dbReference type="PANTHER" id="PTHR33701">
    <property type="entry name" value="TRANSMEMBRANE PROTEIN"/>
    <property type="match status" value="1"/>
</dbReference>
<comment type="caution">
    <text evidence="3">The sequence shown here is derived from an EMBL/GenBank/DDBJ whole genome shotgun (WGS) entry which is preliminary data.</text>
</comment>
<feature type="compositionally biased region" description="Polar residues" evidence="2">
    <location>
        <begin position="197"/>
        <end position="206"/>
    </location>
</feature>
<feature type="compositionally biased region" description="Basic and acidic residues" evidence="2">
    <location>
        <begin position="271"/>
        <end position="281"/>
    </location>
</feature>
<dbReference type="Proteomes" id="UP000604825">
    <property type="component" value="Unassembled WGS sequence"/>
</dbReference>
<dbReference type="OrthoDB" id="1939750at2759"/>
<feature type="compositionally biased region" description="Basic and acidic residues" evidence="2">
    <location>
        <begin position="216"/>
        <end position="226"/>
    </location>
</feature>
<sequence>MRHEENLNSQVGSQKAHASQGWAVPNANNPSRLQHLSSQLLSAFDMAAHYSLEKRTFDSIFENPHESTDSSTVIVIAAPSCRFSPRFRVSGGGGGGMRTVECLRGRLLAERVASKAAKEEADQLSKRLDELEKKLADEVKVRNKAERRLRRAIKKLESLKILDVELSDGSIGSLSSNGRSGHQAPEVEVETVEERNSPGSLTTDGSVPSGPSGDADADRDIARESSEGSCTQVNSSSQDGSWCSVVSEQSRPGSCMYLAGNTTHCSSEGSGGDHDSERQHLDASSGCGSAKSEEAFYESDDRLALVLVDPQLVAAAAADDGPRTQDNETQAGEVRARSHEEEQQEEEETNKLAIVLADPQPQPAAAAAQTGPPKPHGDVESVLLALRRVKEQLRYTIERRSQLVAHQELYGH</sequence>
<feature type="region of interest" description="Disordered" evidence="2">
    <location>
        <begin position="316"/>
        <end position="379"/>
    </location>
</feature>
<proteinExistence type="predicted"/>
<keyword evidence="4" id="KW-1185">Reference proteome</keyword>